<accession>A0A495BAT0</accession>
<protein>
    <submittedName>
        <fullName evidence="3">Ribosome-associated toxin RatA of RatAB toxin-antitoxin module</fullName>
    </submittedName>
</protein>
<dbReference type="RefSeq" id="WP_120810914.1">
    <property type="nucleotide sequence ID" value="NZ_RBID01000015.1"/>
</dbReference>
<dbReference type="PANTHER" id="PTHR12901:SF10">
    <property type="entry name" value="COENZYME Q-BINDING PROTEIN COQ10, MITOCHONDRIAL"/>
    <property type="match status" value="1"/>
</dbReference>
<reference evidence="3 4" key="1">
    <citation type="submission" date="2018-10" db="EMBL/GenBank/DDBJ databases">
        <title>Genomic Encyclopedia of Type Strains, Phase IV (KMG-IV): sequencing the most valuable type-strain genomes for metagenomic binning, comparative biology and taxonomic classification.</title>
        <authorList>
            <person name="Goeker M."/>
        </authorList>
    </citation>
    <scope>NUCLEOTIDE SEQUENCE [LARGE SCALE GENOMIC DNA]</scope>
    <source>
        <strain evidence="3 4">DSM 3303</strain>
    </source>
</reference>
<comment type="similarity">
    <text evidence="1">Belongs to the ribosome association toxin RatA family.</text>
</comment>
<name>A0A495BAT0_VOGIN</name>
<dbReference type="SUPFAM" id="SSF55961">
    <property type="entry name" value="Bet v1-like"/>
    <property type="match status" value="1"/>
</dbReference>
<evidence type="ECO:0000259" key="2">
    <source>
        <dbReference type="Pfam" id="PF03364"/>
    </source>
</evidence>
<sequence length="145" mass="16734">MQVVEKNVLVAHTPEQMFRLVDDVAHYPRFLPWCSKGEEHSRDGDQLVASLHIDYLKVRQHFTTRNHNEPYSSILMELVDGPFKHLQGRWHFHPLGDVGCKVEFRLSYEFSSKILEKLIGPVFGHISGTLVDAFIKEADKVYGDD</sequence>
<evidence type="ECO:0000313" key="3">
    <source>
        <dbReference type="EMBL" id="RKQ58086.1"/>
    </source>
</evidence>
<dbReference type="InterPro" id="IPR005031">
    <property type="entry name" value="COQ10_START"/>
</dbReference>
<evidence type="ECO:0000256" key="1">
    <source>
        <dbReference type="ARBA" id="ARBA00008918"/>
    </source>
</evidence>
<feature type="domain" description="Coenzyme Q-binding protein COQ10 START" evidence="2">
    <location>
        <begin position="10"/>
        <end position="134"/>
    </location>
</feature>
<organism evidence="3 4">
    <name type="scientific">Vogesella indigofera</name>
    <name type="common">Pseudomonas indigofera</name>
    <dbReference type="NCBI Taxonomy" id="45465"/>
    <lineage>
        <taxon>Bacteria</taxon>
        <taxon>Pseudomonadati</taxon>
        <taxon>Pseudomonadota</taxon>
        <taxon>Betaproteobacteria</taxon>
        <taxon>Neisseriales</taxon>
        <taxon>Chromobacteriaceae</taxon>
        <taxon>Vogesella</taxon>
    </lineage>
</organism>
<dbReference type="CDD" id="cd07813">
    <property type="entry name" value="COQ10p_like"/>
    <property type="match status" value="1"/>
</dbReference>
<gene>
    <name evidence="3" type="ORF">C8E02_2400</name>
</gene>
<dbReference type="InterPro" id="IPR023393">
    <property type="entry name" value="START-like_dom_sf"/>
</dbReference>
<dbReference type="Pfam" id="PF03364">
    <property type="entry name" value="Polyketide_cyc"/>
    <property type="match status" value="1"/>
</dbReference>
<dbReference type="PANTHER" id="PTHR12901">
    <property type="entry name" value="SPERM PROTEIN HOMOLOG"/>
    <property type="match status" value="1"/>
</dbReference>
<dbReference type="Proteomes" id="UP000279384">
    <property type="component" value="Unassembled WGS sequence"/>
</dbReference>
<dbReference type="GO" id="GO:0045333">
    <property type="term" value="P:cellular respiration"/>
    <property type="evidence" value="ECO:0007669"/>
    <property type="project" value="InterPro"/>
</dbReference>
<dbReference type="Gene3D" id="3.30.530.20">
    <property type="match status" value="1"/>
</dbReference>
<dbReference type="GO" id="GO:0048039">
    <property type="term" value="F:ubiquinone binding"/>
    <property type="evidence" value="ECO:0007669"/>
    <property type="project" value="InterPro"/>
</dbReference>
<dbReference type="AlphaFoldDB" id="A0A495BAT0"/>
<comment type="caution">
    <text evidence="3">The sequence shown here is derived from an EMBL/GenBank/DDBJ whole genome shotgun (WGS) entry which is preliminary data.</text>
</comment>
<proteinExistence type="inferred from homology"/>
<evidence type="ECO:0000313" key="4">
    <source>
        <dbReference type="Proteomes" id="UP000279384"/>
    </source>
</evidence>
<dbReference type="EMBL" id="RBID01000015">
    <property type="protein sequence ID" value="RKQ58086.1"/>
    <property type="molecule type" value="Genomic_DNA"/>
</dbReference>
<dbReference type="InterPro" id="IPR044996">
    <property type="entry name" value="COQ10-like"/>
</dbReference>